<feature type="signal peptide" evidence="8">
    <location>
        <begin position="1"/>
        <end position="33"/>
    </location>
</feature>
<organism evidence="10 11">
    <name type="scientific">Pseudomonas umsongensis</name>
    <dbReference type="NCBI Taxonomy" id="198618"/>
    <lineage>
        <taxon>Bacteria</taxon>
        <taxon>Pseudomonadati</taxon>
        <taxon>Pseudomonadota</taxon>
        <taxon>Gammaproteobacteria</taxon>
        <taxon>Pseudomonadales</taxon>
        <taxon>Pseudomonadaceae</taxon>
        <taxon>Pseudomonas</taxon>
    </lineage>
</organism>
<protein>
    <submittedName>
        <fullName evidence="10">Cellulose biosynthesis protein BcsC</fullName>
    </submittedName>
</protein>
<dbReference type="InterPro" id="IPR011990">
    <property type="entry name" value="TPR-like_helical_dom_sf"/>
</dbReference>
<accession>A0ABX4DT26</accession>
<keyword evidence="3 8" id="KW-0732">Signal</keyword>
<dbReference type="PROSITE" id="PS50005">
    <property type="entry name" value="TPR"/>
    <property type="match status" value="1"/>
</dbReference>
<reference evidence="10 11" key="1">
    <citation type="submission" date="2017-06" db="EMBL/GenBank/DDBJ databases">
        <authorList>
            <person name="Furmanczyk E.M."/>
        </authorList>
    </citation>
    <scope>NUCLEOTIDE SEQUENCE [LARGE SCALE GENOMIC DNA]</scope>
    <source>
        <strain evidence="10 11">DSM 16611</strain>
    </source>
</reference>
<comment type="function">
    <text evidence="1">Required for maximal bacterial cellulose synthesis.</text>
</comment>
<dbReference type="Pfam" id="PF13432">
    <property type="entry name" value="TPR_16"/>
    <property type="match status" value="1"/>
</dbReference>
<comment type="pathway">
    <text evidence="2">Glycan metabolism; bacterial cellulose biosynthesis.</text>
</comment>
<evidence type="ECO:0000256" key="7">
    <source>
        <dbReference type="PROSITE-ProRule" id="PRU00339"/>
    </source>
</evidence>
<feature type="repeat" description="TPR" evidence="7">
    <location>
        <begin position="326"/>
        <end position="359"/>
    </location>
</feature>
<keyword evidence="11" id="KW-1185">Reference proteome</keyword>
<dbReference type="PANTHER" id="PTHR12558:SF13">
    <property type="entry name" value="CELL DIVISION CYCLE PROTEIN 27 HOMOLOG"/>
    <property type="match status" value="1"/>
</dbReference>
<evidence type="ECO:0000256" key="8">
    <source>
        <dbReference type="SAM" id="SignalP"/>
    </source>
</evidence>
<dbReference type="EMBL" id="NIWU01000004">
    <property type="protein sequence ID" value="OXR30817.1"/>
    <property type="molecule type" value="Genomic_DNA"/>
</dbReference>
<dbReference type="SUPFAM" id="SSF48452">
    <property type="entry name" value="TPR-like"/>
    <property type="match status" value="3"/>
</dbReference>
<evidence type="ECO:0000256" key="5">
    <source>
        <dbReference type="ARBA" id="ARBA00022803"/>
    </source>
</evidence>
<evidence type="ECO:0000256" key="6">
    <source>
        <dbReference type="ARBA" id="ARBA00022916"/>
    </source>
</evidence>
<name>A0ABX4DT26_9PSED</name>
<dbReference type="NCBIfam" id="NF008520">
    <property type="entry name" value="PRK11447.1"/>
    <property type="match status" value="1"/>
</dbReference>
<keyword evidence="4" id="KW-0677">Repeat</keyword>
<gene>
    <name evidence="10" type="ORF">PSUM_22190</name>
</gene>
<proteinExistence type="predicted"/>
<dbReference type="SMART" id="SM00028">
    <property type="entry name" value="TPR"/>
    <property type="match status" value="7"/>
</dbReference>
<dbReference type="Pfam" id="PF05420">
    <property type="entry name" value="BCSC_C"/>
    <property type="match status" value="1"/>
</dbReference>
<dbReference type="PANTHER" id="PTHR12558">
    <property type="entry name" value="CELL DIVISION CYCLE 16,23,27"/>
    <property type="match status" value="1"/>
</dbReference>
<evidence type="ECO:0000256" key="4">
    <source>
        <dbReference type="ARBA" id="ARBA00022737"/>
    </source>
</evidence>
<keyword evidence="5 7" id="KW-0802">TPR repeat</keyword>
<dbReference type="InterPro" id="IPR019734">
    <property type="entry name" value="TPR_rpt"/>
</dbReference>
<evidence type="ECO:0000256" key="2">
    <source>
        <dbReference type="ARBA" id="ARBA00005186"/>
    </source>
</evidence>
<feature type="chain" id="PRO_5047269606" evidence="8">
    <location>
        <begin position="34"/>
        <end position="1196"/>
    </location>
</feature>
<dbReference type="Gene3D" id="1.25.40.10">
    <property type="entry name" value="Tetratricopeptide repeat domain"/>
    <property type="match status" value="3"/>
</dbReference>
<dbReference type="Proteomes" id="UP000215455">
    <property type="component" value="Unassembled WGS sequence"/>
</dbReference>
<sequence length="1196" mass="132055">MHALNKAPHISNFKILMLRSTLLLSCLSGAALASTAPVTQQEQQQWLLQQIRIGEALQREDLVRDSLARLRLIAPDNPQVLVGDIRQALADKTQPQNSVWIEQRLTRLRQLAPDSAQLRQAQALIKMHSPDGLRQLQQARLLAAAGRFEEASEAFEKLFAKEPPDLASALEYWNARSRISGQRAAVIGHLQALDRDYPGNAGLRQMLVGLLFAEDRNDEALTVLHQLATDPLASTNAAEREYNYLIKLPVGPQTAQAWQAFIRYYPYSPLAKDATKQLAMQKGLLADPAWQAGVKAKRMLEQDNASESAAAESLLRQALKAYPQDASLYGALGTALMRQSKYSAAYEAFSTALSKEQDTDYISKWQDLQAVTRNWMILQQGDEALQRKDYAAARKAYQQSRTLKADSADPLIGLANVALAESDEVAAEALLLQARKVEPGNGSVVRALMRLYRGQSIERAEAFLNTLPASNQTEFASLRRSIELERLNLQADLASQHSDWAQLASLLKKIRQLEPDNPWLTYRLATAEIAMGQPREADKAFSELLAQQGRNPEARYAHGLYLANENRDSEALATLGQSPVADWTDNMRELNTRIKRRQLMAQVEQLRDAGHEPQAIALLLRDPTVDDLGTLADWAAQRGDYVGAKSYYRKVLSVQPQNAEAQLGLIEAQIATGHVDQGRAGLDRIVVASSAPAPSQRRLANAWSAVGEKDKASAIFAHLLKTPQTDPLIYRDAARLMAKDQPQQALDNYAHSMAAAGLIAPAHANPRDNVAMTEASRAKDSDDWLSRSLRSDVDELYQEQNPTVNLYHDYTWRNDDTAPGIADLTTQLTILRIDAPFAQGQGFVQAEQVALDASAFDTDPDGLHREQFGTCAVQLRDKVTKEPVPNGCPSTSQSTSGPSLAVGWKNDHWALDLGHSPQGFEVGNWLGGVAYSSDWRSIGWTLTASRRPMSNSVVSYAGAVDPQTGIRWGGVTSNGLTLSLSHDEGGIDGVWASFGSHWLRGKNVIDNQRLSAMTGYYYRLMDRADERMRTGLTLMYWGYDKDLSEYTLGQGGYYSPQRYYSIGVPFSYAWRNANWSAQLESSVGWSYSKTDSSDLYPLGGPAGKLLSQVDAAGLEIDPDTALTTDGSSSTGASIRLQALVERRLTNHMVVGSGITLQHSEGYAPSRAMLYLRYTFDEWQGNLPMPIEPVTPYADMR</sequence>
<comment type="caution">
    <text evidence="10">The sequence shown here is derived from an EMBL/GenBank/DDBJ whole genome shotgun (WGS) entry which is preliminary data.</text>
</comment>
<evidence type="ECO:0000313" key="11">
    <source>
        <dbReference type="Proteomes" id="UP000215455"/>
    </source>
</evidence>
<dbReference type="Pfam" id="PF14559">
    <property type="entry name" value="TPR_19"/>
    <property type="match status" value="2"/>
</dbReference>
<evidence type="ECO:0000259" key="9">
    <source>
        <dbReference type="Pfam" id="PF05420"/>
    </source>
</evidence>
<evidence type="ECO:0000256" key="1">
    <source>
        <dbReference type="ARBA" id="ARBA00003476"/>
    </source>
</evidence>
<feature type="domain" description="Cellulose synthase operon C C-terminal" evidence="9">
    <location>
        <begin position="824"/>
        <end position="1176"/>
    </location>
</feature>
<dbReference type="RefSeq" id="WP_083349965.1">
    <property type="nucleotide sequence ID" value="NZ_CP044409.1"/>
</dbReference>
<dbReference type="InterPro" id="IPR008410">
    <property type="entry name" value="BCSC_C"/>
</dbReference>
<keyword evidence="6" id="KW-0135">Cellulose biosynthesis</keyword>
<evidence type="ECO:0000256" key="3">
    <source>
        <dbReference type="ARBA" id="ARBA00022729"/>
    </source>
</evidence>
<evidence type="ECO:0000313" key="10">
    <source>
        <dbReference type="EMBL" id="OXR30817.1"/>
    </source>
</evidence>